<dbReference type="PROSITE" id="PS51257">
    <property type="entry name" value="PROKAR_LIPOPROTEIN"/>
    <property type="match status" value="1"/>
</dbReference>
<dbReference type="InterPro" id="IPR006311">
    <property type="entry name" value="TAT_signal"/>
</dbReference>
<keyword evidence="1 2" id="KW-0732">Signal</keyword>
<gene>
    <name evidence="4" type="ORF">GCM10010196_00810</name>
</gene>
<evidence type="ECO:0000259" key="3">
    <source>
        <dbReference type="SMART" id="SM00062"/>
    </source>
</evidence>
<evidence type="ECO:0000256" key="1">
    <source>
        <dbReference type="ARBA" id="ARBA00022729"/>
    </source>
</evidence>
<sequence length="290" mass="29987">MTRNIRRRLLPAALAAATALALAACTFDAPGSEAGASDGAAAGLDGLVKPGVLSVGVTLPDAPYMIPDADNVPQSGITKDLLDAVAAELGLEIEFIPVAWEGGITGVAAGRYDIYGGSLYDTLERQQAGTFVDFMTEQATLITTAGNGGAYATRLDACGQTIATIRGTTDVSYAEALTSECEEAGKPGMQVTEYPTQQDAELALESGRTALGIQSEAGAAYAIEQGANREIVAEPFDGGFYVGSMMNTAKPELIDAVLAAMTTLYEDGTTEELFAKYGVKPVAPGINLQK</sequence>
<dbReference type="Pfam" id="PF00497">
    <property type="entry name" value="SBP_bac_3"/>
    <property type="match status" value="1"/>
</dbReference>
<dbReference type="PROSITE" id="PS51318">
    <property type="entry name" value="TAT"/>
    <property type="match status" value="1"/>
</dbReference>
<protein>
    <submittedName>
        <fullName evidence="4">Amino acid ABC transporter</fullName>
    </submittedName>
</protein>
<dbReference type="AlphaFoldDB" id="A0A918F651"/>
<dbReference type="Proteomes" id="UP000610303">
    <property type="component" value="Unassembled WGS sequence"/>
</dbReference>
<evidence type="ECO:0000313" key="5">
    <source>
        <dbReference type="Proteomes" id="UP000610303"/>
    </source>
</evidence>
<dbReference type="EMBL" id="BMRJ01000001">
    <property type="protein sequence ID" value="GGR12252.1"/>
    <property type="molecule type" value="Genomic_DNA"/>
</dbReference>
<dbReference type="SMART" id="SM00062">
    <property type="entry name" value="PBPb"/>
    <property type="match status" value="1"/>
</dbReference>
<organism evidence="4 5">
    <name type="scientific">Agromyces mediolanus</name>
    <name type="common">Corynebacterium mediolanum</name>
    <dbReference type="NCBI Taxonomy" id="41986"/>
    <lineage>
        <taxon>Bacteria</taxon>
        <taxon>Bacillati</taxon>
        <taxon>Actinomycetota</taxon>
        <taxon>Actinomycetes</taxon>
        <taxon>Micrococcales</taxon>
        <taxon>Microbacteriaceae</taxon>
        <taxon>Agromyces</taxon>
    </lineage>
</organism>
<feature type="signal peptide" evidence="2">
    <location>
        <begin position="1"/>
        <end position="23"/>
    </location>
</feature>
<feature type="chain" id="PRO_5038853903" evidence="2">
    <location>
        <begin position="24"/>
        <end position="290"/>
    </location>
</feature>
<reference evidence="4" key="1">
    <citation type="journal article" date="2014" name="Int. J. Syst. Evol. Microbiol.">
        <title>Complete genome sequence of Corynebacterium casei LMG S-19264T (=DSM 44701T), isolated from a smear-ripened cheese.</title>
        <authorList>
            <consortium name="US DOE Joint Genome Institute (JGI-PGF)"/>
            <person name="Walter F."/>
            <person name="Albersmeier A."/>
            <person name="Kalinowski J."/>
            <person name="Ruckert C."/>
        </authorList>
    </citation>
    <scope>NUCLEOTIDE SEQUENCE</scope>
    <source>
        <strain evidence="4">JCM 3346</strain>
    </source>
</reference>
<dbReference type="PANTHER" id="PTHR35936:SF19">
    <property type="entry name" value="AMINO-ACID-BINDING PROTEIN YXEM-RELATED"/>
    <property type="match status" value="1"/>
</dbReference>
<evidence type="ECO:0000256" key="2">
    <source>
        <dbReference type="SAM" id="SignalP"/>
    </source>
</evidence>
<dbReference type="Gene3D" id="3.40.190.10">
    <property type="entry name" value="Periplasmic binding protein-like II"/>
    <property type="match status" value="2"/>
</dbReference>
<dbReference type="InterPro" id="IPR001638">
    <property type="entry name" value="Solute-binding_3/MltF_N"/>
</dbReference>
<dbReference type="RefSeq" id="WP_189083349.1">
    <property type="nucleotide sequence ID" value="NZ_BMRJ01000001.1"/>
</dbReference>
<evidence type="ECO:0000313" key="4">
    <source>
        <dbReference type="EMBL" id="GGR12252.1"/>
    </source>
</evidence>
<accession>A0A918F651</accession>
<name>A0A918F651_AGRME</name>
<dbReference type="PANTHER" id="PTHR35936">
    <property type="entry name" value="MEMBRANE-BOUND LYTIC MUREIN TRANSGLYCOSYLASE F"/>
    <property type="match status" value="1"/>
</dbReference>
<comment type="caution">
    <text evidence="4">The sequence shown here is derived from an EMBL/GenBank/DDBJ whole genome shotgun (WGS) entry which is preliminary data.</text>
</comment>
<dbReference type="SUPFAM" id="SSF53850">
    <property type="entry name" value="Periplasmic binding protein-like II"/>
    <property type="match status" value="1"/>
</dbReference>
<feature type="domain" description="Solute-binding protein family 3/N-terminal" evidence="3">
    <location>
        <begin position="52"/>
        <end position="281"/>
    </location>
</feature>
<reference evidence="4" key="2">
    <citation type="submission" date="2020-09" db="EMBL/GenBank/DDBJ databases">
        <authorList>
            <person name="Sun Q."/>
            <person name="Ohkuma M."/>
        </authorList>
    </citation>
    <scope>NUCLEOTIDE SEQUENCE</scope>
    <source>
        <strain evidence="4">JCM 3346</strain>
    </source>
</reference>
<proteinExistence type="predicted"/>
<keyword evidence="5" id="KW-1185">Reference proteome</keyword>